<keyword evidence="1" id="KW-0812">Transmembrane</keyword>
<evidence type="ECO:0000313" key="3">
    <source>
        <dbReference type="Proteomes" id="UP000198382"/>
    </source>
</evidence>
<keyword evidence="1" id="KW-1133">Transmembrane helix</keyword>
<dbReference type="RefSeq" id="WP_074659294.1">
    <property type="nucleotide sequence ID" value="NZ_MUGV01000007.1"/>
</dbReference>
<reference evidence="2 3" key="1">
    <citation type="submission" date="2016-11" db="EMBL/GenBank/DDBJ databases">
        <title>Whole genomes of Flavobacteriaceae.</title>
        <authorList>
            <person name="Stine C."/>
            <person name="Li C."/>
            <person name="Tadesse D."/>
        </authorList>
    </citation>
    <scope>NUCLEOTIDE SEQUENCE [LARGE SCALE GENOMIC DNA]</scope>
    <source>
        <strain evidence="2 3">DSM 15937</strain>
    </source>
</reference>
<evidence type="ECO:0000256" key="1">
    <source>
        <dbReference type="SAM" id="Phobius"/>
    </source>
</evidence>
<sequence>MKKSIYRELTNEELLKKRDLFKGVSIGFGVIFMLAITVMIYLFTVKGSNVAIALIPVFILPVTFVPLLLNFTLVNKEIKLRNL</sequence>
<gene>
    <name evidence="2" type="ORF">B0A65_03360</name>
</gene>
<dbReference type="EMBL" id="MUGV01000007">
    <property type="protein sequence ID" value="OXA81305.1"/>
    <property type="molecule type" value="Genomic_DNA"/>
</dbReference>
<proteinExistence type="predicted"/>
<dbReference type="Proteomes" id="UP000198382">
    <property type="component" value="Unassembled WGS sequence"/>
</dbReference>
<comment type="caution">
    <text evidence="2">The sequence shown here is derived from an EMBL/GenBank/DDBJ whole genome shotgun (WGS) entry which is preliminary data.</text>
</comment>
<feature type="transmembrane region" description="Helical" evidence="1">
    <location>
        <begin position="50"/>
        <end position="74"/>
    </location>
</feature>
<feature type="transmembrane region" description="Helical" evidence="1">
    <location>
        <begin position="20"/>
        <end position="44"/>
    </location>
</feature>
<name>A0ABX4BU20_FLAFR</name>
<evidence type="ECO:0000313" key="2">
    <source>
        <dbReference type="EMBL" id="OXA81305.1"/>
    </source>
</evidence>
<evidence type="ECO:0008006" key="4">
    <source>
        <dbReference type="Google" id="ProtNLM"/>
    </source>
</evidence>
<organism evidence="2 3">
    <name type="scientific">Flavobacterium frigidimaris</name>
    <dbReference type="NCBI Taxonomy" id="262320"/>
    <lineage>
        <taxon>Bacteria</taxon>
        <taxon>Pseudomonadati</taxon>
        <taxon>Bacteroidota</taxon>
        <taxon>Flavobacteriia</taxon>
        <taxon>Flavobacteriales</taxon>
        <taxon>Flavobacteriaceae</taxon>
        <taxon>Flavobacterium</taxon>
    </lineage>
</organism>
<keyword evidence="3" id="KW-1185">Reference proteome</keyword>
<accession>A0ABX4BU20</accession>
<protein>
    <recommendedName>
        <fullName evidence="4">Redox-active disulfide protein 2</fullName>
    </recommendedName>
</protein>
<keyword evidence="1" id="KW-0472">Membrane</keyword>